<dbReference type="Proteomes" id="UP000245771">
    <property type="component" value="Unassembled WGS sequence"/>
</dbReference>
<sequence>MTLANDIPLELLPIILGHLQWRTKDLASCALVNKVWHKYANPLLYARLFLRDQTRLIRVFRTLKENAHLAPLVHVLEIRVFPFGLQAESLEALEESILHTLQKAVNLEELYWTRTGSLTDRVIPFLPVLPRLRTLELTGSSRFYTPSSVGKYLLDPKQTPQLKHFSILLPDRGVVAELPQWCERMGSKLESFSILCQHSALITDSILIEASQHLTGLKRLSLAGCKALMMPGVMALLKNSKYGIQDLAIEGLAMPPDCLPKIAQHLDQLHSLSLTFPRPAHSITHFWNHLTEMMESLPNIENFTLYTSSWNTPRGTSKMVTETGLEDTWATHHKITEDMNLKNMQEVESRLYESQKWTLGF</sequence>
<protein>
    <recommendedName>
        <fullName evidence="1">F-box domain-containing protein</fullName>
    </recommendedName>
</protein>
<proteinExistence type="predicted"/>
<dbReference type="OrthoDB" id="2585512at2759"/>
<dbReference type="CDD" id="cd09917">
    <property type="entry name" value="F-box_SF"/>
    <property type="match status" value="1"/>
</dbReference>
<evidence type="ECO:0000313" key="3">
    <source>
        <dbReference type="Proteomes" id="UP000245771"/>
    </source>
</evidence>
<dbReference type="RefSeq" id="XP_025355531.1">
    <property type="nucleotide sequence ID" value="XM_025498690.1"/>
</dbReference>
<dbReference type="Gene3D" id="3.80.10.10">
    <property type="entry name" value="Ribonuclease Inhibitor"/>
    <property type="match status" value="1"/>
</dbReference>
<reference evidence="2 3" key="1">
    <citation type="journal article" date="2018" name="Mol. Biol. Evol.">
        <title>Broad Genomic Sampling Reveals a Smut Pathogenic Ancestry of the Fungal Clade Ustilaginomycotina.</title>
        <authorList>
            <person name="Kijpornyongpan T."/>
            <person name="Mondo S.J."/>
            <person name="Barry K."/>
            <person name="Sandor L."/>
            <person name="Lee J."/>
            <person name="Lipzen A."/>
            <person name="Pangilinan J."/>
            <person name="LaButti K."/>
            <person name="Hainaut M."/>
            <person name="Henrissat B."/>
            <person name="Grigoriev I.V."/>
            <person name="Spatafora J.W."/>
            <person name="Aime M.C."/>
        </authorList>
    </citation>
    <scope>NUCLEOTIDE SEQUENCE [LARGE SCALE GENOMIC DNA]</scope>
    <source>
        <strain evidence="2 3">MCA 3882</strain>
    </source>
</reference>
<dbReference type="STRING" id="1280837.A0A316VC70"/>
<name>A0A316VC70_9BASI</name>
<accession>A0A316VC70</accession>
<organism evidence="2 3">
    <name type="scientific">Meira miltonrushii</name>
    <dbReference type="NCBI Taxonomy" id="1280837"/>
    <lineage>
        <taxon>Eukaryota</taxon>
        <taxon>Fungi</taxon>
        <taxon>Dikarya</taxon>
        <taxon>Basidiomycota</taxon>
        <taxon>Ustilaginomycotina</taxon>
        <taxon>Exobasidiomycetes</taxon>
        <taxon>Exobasidiales</taxon>
        <taxon>Brachybasidiaceae</taxon>
        <taxon>Meira</taxon>
    </lineage>
</organism>
<keyword evidence="3" id="KW-1185">Reference proteome</keyword>
<evidence type="ECO:0000313" key="2">
    <source>
        <dbReference type="EMBL" id="PWN35229.1"/>
    </source>
</evidence>
<dbReference type="EMBL" id="KZ819603">
    <property type="protein sequence ID" value="PWN35229.1"/>
    <property type="molecule type" value="Genomic_DNA"/>
</dbReference>
<dbReference type="InterPro" id="IPR036047">
    <property type="entry name" value="F-box-like_dom_sf"/>
</dbReference>
<dbReference type="Pfam" id="PF12937">
    <property type="entry name" value="F-box-like"/>
    <property type="match status" value="1"/>
</dbReference>
<evidence type="ECO:0000259" key="1">
    <source>
        <dbReference type="Pfam" id="PF12937"/>
    </source>
</evidence>
<gene>
    <name evidence="2" type="ORF">FA14DRAFT_160466</name>
</gene>
<dbReference type="InterPro" id="IPR032675">
    <property type="entry name" value="LRR_dom_sf"/>
</dbReference>
<dbReference type="SUPFAM" id="SSF81383">
    <property type="entry name" value="F-box domain"/>
    <property type="match status" value="1"/>
</dbReference>
<dbReference type="SUPFAM" id="SSF52047">
    <property type="entry name" value="RNI-like"/>
    <property type="match status" value="1"/>
</dbReference>
<dbReference type="AlphaFoldDB" id="A0A316VC70"/>
<dbReference type="InterPro" id="IPR001810">
    <property type="entry name" value="F-box_dom"/>
</dbReference>
<feature type="domain" description="F-box" evidence="1">
    <location>
        <begin position="5"/>
        <end position="51"/>
    </location>
</feature>
<dbReference type="InParanoid" id="A0A316VC70"/>
<dbReference type="GeneID" id="37020471"/>